<evidence type="ECO:0000256" key="1">
    <source>
        <dbReference type="SAM" id="Phobius"/>
    </source>
</evidence>
<organism evidence="2 3">
    <name type="scientific">Bacillus solimangrovi</name>
    <dbReference type="NCBI Taxonomy" id="1305675"/>
    <lineage>
        <taxon>Bacteria</taxon>
        <taxon>Bacillati</taxon>
        <taxon>Bacillota</taxon>
        <taxon>Bacilli</taxon>
        <taxon>Bacillales</taxon>
        <taxon>Bacillaceae</taxon>
        <taxon>Bacillus</taxon>
    </lineage>
</organism>
<reference evidence="2 3" key="1">
    <citation type="submission" date="2016-08" db="EMBL/GenBank/DDBJ databases">
        <title>Genome of Bacillus solimangrovi GH2-4.</title>
        <authorList>
            <person name="Lim S."/>
            <person name="Kim B.-C."/>
        </authorList>
    </citation>
    <scope>NUCLEOTIDE SEQUENCE [LARGE SCALE GENOMIC DNA]</scope>
    <source>
        <strain evidence="2 3">GH2-4</strain>
    </source>
</reference>
<comment type="caution">
    <text evidence="2">The sequence shown here is derived from an EMBL/GenBank/DDBJ whole genome shotgun (WGS) entry which is preliminary data.</text>
</comment>
<proteinExistence type="predicted"/>
<dbReference type="Proteomes" id="UP000095209">
    <property type="component" value="Unassembled WGS sequence"/>
</dbReference>
<name>A0A1E5LCI8_9BACI</name>
<protein>
    <submittedName>
        <fullName evidence="2">Uncharacterized protein</fullName>
    </submittedName>
</protein>
<sequence>MNRGETSRQKRIRYILILACLTFVGGAFLWQQKMLATKDVVDFNAGVLEVGNDEQPPIVVITKMTENEPSLLLYKLDPDDQFKFHTIEVNKLMSIPEEVEFSDKYIYLKMEDEWYHYNRKTELQRSNIHQQVSTNFVDFSVKEKEGFYELYIENNMLPTIHRVSERPILIQLLNEKPKAWLVVFENSVSVLKEPDDK</sequence>
<feature type="transmembrane region" description="Helical" evidence="1">
    <location>
        <begin position="12"/>
        <end position="30"/>
    </location>
</feature>
<keyword evidence="3" id="KW-1185">Reference proteome</keyword>
<evidence type="ECO:0000313" key="3">
    <source>
        <dbReference type="Proteomes" id="UP000095209"/>
    </source>
</evidence>
<keyword evidence="1" id="KW-1133">Transmembrane helix</keyword>
<evidence type="ECO:0000313" key="2">
    <source>
        <dbReference type="EMBL" id="OEH91804.1"/>
    </source>
</evidence>
<dbReference type="EMBL" id="MJEH01000044">
    <property type="protein sequence ID" value="OEH91804.1"/>
    <property type="molecule type" value="Genomic_DNA"/>
</dbReference>
<keyword evidence="1" id="KW-0812">Transmembrane</keyword>
<dbReference type="AlphaFoldDB" id="A0A1E5LCI8"/>
<keyword evidence="1" id="KW-0472">Membrane</keyword>
<accession>A0A1E5LCI8</accession>
<gene>
    <name evidence="2" type="ORF">BFG57_03435</name>
</gene>